<name>A0A7J8U9D4_9ROSI</name>
<dbReference type="Gene3D" id="1.10.10.10">
    <property type="entry name" value="Winged helix-like DNA-binding domain superfamily/Winged helix DNA-binding domain"/>
    <property type="match status" value="1"/>
</dbReference>
<gene>
    <name evidence="2" type="ORF">Goklo_014918</name>
</gene>
<dbReference type="Pfam" id="PF08100">
    <property type="entry name" value="Dimerisation"/>
    <property type="match status" value="1"/>
</dbReference>
<proteinExistence type="predicted"/>
<dbReference type="InterPro" id="IPR036390">
    <property type="entry name" value="WH_DNA-bd_sf"/>
</dbReference>
<dbReference type="AlphaFoldDB" id="A0A7J8U9D4"/>
<comment type="caution">
    <text evidence="2">The sequence shown here is derived from an EMBL/GenBank/DDBJ whole genome shotgun (WGS) entry which is preliminary data.</text>
</comment>
<dbReference type="Proteomes" id="UP000593573">
    <property type="component" value="Unassembled WGS sequence"/>
</dbReference>
<dbReference type="InterPro" id="IPR036388">
    <property type="entry name" value="WH-like_DNA-bd_sf"/>
</dbReference>
<dbReference type="InterPro" id="IPR012967">
    <property type="entry name" value="COMT_dimerisation"/>
</dbReference>
<evidence type="ECO:0000313" key="3">
    <source>
        <dbReference type="Proteomes" id="UP000593573"/>
    </source>
</evidence>
<reference evidence="2 3" key="1">
    <citation type="journal article" date="2019" name="Genome Biol. Evol.">
        <title>Insights into the evolution of the New World diploid cottons (Gossypium, subgenus Houzingenia) based on genome sequencing.</title>
        <authorList>
            <person name="Grover C.E."/>
            <person name="Arick M.A. 2nd"/>
            <person name="Thrash A."/>
            <person name="Conover J.L."/>
            <person name="Sanders W.S."/>
            <person name="Peterson D.G."/>
            <person name="Frelichowski J.E."/>
            <person name="Scheffler J.A."/>
            <person name="Scheffler B.E."/>
            <person name="Wendel J.F."/>
        </authorList>
    </citation>
    <scope>NUCLEOTIDE SEQUENCE [LARGE SCALE GENOMIC DNA]</scope>
    <source>
        <strain evidence="2">57</strain>
        <tissue evidence="2">Leaf</tissue>
    </source>
</reference>
<keyword evidence="3" id="KW-1185">Reference proteome</keyword>
<evidence type="ECO:0000313" key="2">
    <source>
        <dbReference type="EMBL" id="MBA0647003.1"/>
    </source>
</evidence>
<dbReference type="EMBL" id="JABFAB010000004">
    <property type="protein sequence ID" value="MBA0647003.1"/>
    <property type="molecule type" value="Genomic_DNA"/>
</dbReference>
<sequence length="56" mass="6002">MHLASISSLPFTLKVTVDLGLLEIIAKAADTHPGTLSVSEIASKLPTKNTRRAFHC</sequence>
<accession>A0A7J8U9D4</accession>
<feature type="domain" description="O-methyltransferase dimerisation" evidence="1">
    <location>
        <begin position="1"/>
        <end position="48"/>
    </location>
</feature>
<organism evidence="2 3">
    <name type="scientific">Gossypium klotzschianum</name>
    <dbReference type="NCBI Taxonomy" id="34286"/>
    <lineage>
        <taxon>Eukaryota</taxon>
        <taxon>Viridiplantae</taxon>
        <taxon>Streptophyta</taxon>
        <taxon>Embryophyta</taxon>
        <taxon>Tracheophyta</taxon>
        <taxon>Spermatophyta</taxon>
        <taxon>Magnoliopsida</taxon>
        <taxon>eudicotyledons</taxon>
        <taxon>Gunneridae</taxon>
        <taxon>Pentapetalae</taxon>
        <taxon>rosids</taxon>
        <taxon>malvids</taxon>
        <taxon>Malvales</taxon>
        <taxon>Malvaceae</taxon>
        <taxon>Malvoideae</taxon>
        <taxon>Gossypium</taxon>
    </lineage>
</organism>
<evidence type="ECO:0000259" key="1">
    <source>
        <dbReference type="Pfam" id="PF08100"/>
    </source>
</evidence>
<protein>
    <recommendedName>
        <fullName evidence="1">O-methyltransferase dimerisation domain-containing protein</fullName>
    </recommendedName>
</protein>
<dbReference type="SUPFAM" id="SSF46785">
    <property type="entry name" value="Winged helix' DNA-binding domain"/>
    <property type="match status" value="1"/>
</dbReference>